<dbReference type="Pfam" id="PF08238">
    <property type="entry name" value="Sel1"/>
    <property type="match status" value="3"/>
</dbReference>
<reference evidence="2 3" key="1">
    <citation type="submission" date="2018-06" db="EMBL/GenBank/DDBJ databases">
        <title>Comparative genomics reveals the genomic features of Rhizophagus irregularis, R. cerebriforme, R. diaphanum and Gigaspora rosea, and their symbiotic lifestyle signature.</title>
        <authorList>
            <person name="Morin E."/>
            <person name="San Clemente H."/>
            <person name="Chen E.C.H."/>
            <person name="De La Providencia I."/>
            <person name="Hainaut M."/>
            <person name="Kuo A."/>
            <person name="Kohler A."/>
            <person name="Murat C."/>
            <person name="Tang N."/>
            <person name="Roy S."/>
            <person name="Loubradou J."/>
            <person name="Henrissat B."/>
            <person name="Grigoriev I.V."/>
            <person name="Corradi N."/>
            <person name="Roux C."/>
            <person name="Martin F.M."/>
        </authorList>
    </citation>
    <scope>NUCLEOTIDE SEQUENCE [LARGE SCALE GENOMIC DNA]</scope>
    <source>
        <strain evidence="2 3">DAOM 194757</strain>
    </source>
</reference>
<proteinExistence type="inferred from homology"/>
<evidence type="ECO:0008006" key="4">
    <source>
        <dbReference type="Google" id="ProtNLM"/>
    </source>
</evidence>
<dbReference type="PANTHER" id="PTHR11102:SF160">
    <property type="entry name" value="ERAD-ASSOCIATED E3 UBIQUITIN-PROTEIN LIGASE COMPONENT HRD3"/>
    <property type="match status" value="1"/>
</dbReference>
<organism evidence="2 3">
    <name type="scientific">Gigaspora rosea</name>
    <dbReference type="NCBI Taxonomy" id="44941"/>
    <lineage>
        <taxon>Eukaryota</taxon>
        <taxon>Fungi</taxon>
        <taxon>Fungi incertae sedis</taxon>
        <taxon>Mucoromycota</taxon>
        <taxon>Glomeromycotina</taxon>
        <taxon>Glomeromycetes</taxon>
        <taxon>Diversisporales</taxon>
        <taxon>Gigasporaceae</taxon>
        <taxon>Gigaspora</taxon>
    </lineage>
</organism>
<dbReference type="InterPro" id="IPR050767">
    <property type="entry name" value="Sel1_AlgK"/>
</dbReference>
<comment type="similarity">
    <text evidence="1">Belongs to the sel-1 family.</text>
</comment>
<keyword evidence="3" id="KW-1185">Reference proteome</keyword>
<gene>
    <name evidence="2" type="ORF">C2G38_2237805</name>
</gene>
<dbReference type="InterPro" id="IPR006597">
    <property type="entry name" value="Sel1-like"/>
</dbReference>
<sequence>MQLNDNIINLSHETDNYEDNKKYQIPYTLIKPLESGFEAHKIKDRETAWKIFCAHADLGNITAKYWKGYYLSEGYSVIKDQIQACELFKETADYGIVDAQLDYAFSLLDNISGFEFDLNEFIKYLTKAADNGNIIAQFNLGDMYLHGKLDCKVDEKLGVKYLKLAALNNHTEAIEILKKLSVDIYDDCS</sequence>
<dbReference type="AlphaFoldDB" id="A0A397TPE8"/>
<dbReference type="InterPro" id="IPR011990">
    <property type="entry name" value="TPR-like_helical_dom_sf"/>
</dbReference>
<name>A0A397TPE8_9GLOM</name>
<evidence type="ECO:0000313" key="2">
    <source>
        <dbReference type="EMBL" id="RIA99792.1"/>
    </source>
</evidence>
<dbReference type="PANTHER" id="PTHR11102">
    <property type="entry name" value="SEL-1-LIKE PROTEIN"/>
    <property type="match status" value="1"/>
</dbReference>
<evidence type="ECO:0000256" key="1">
    <source>
        <dbReference type="ARBA" id="ARBA00038101"/>
    </source>
</evidence>
<dbReference type="EMBL" id="QKWP01007406">
    <property type="protein sequence ID" value="RIA99792.1"/>
    <property type="molecule type" value="Genomic_DNA"/>
</dbReference>
<protein>
    <recommendedName>
        <fullName evidence="4">HCP-like protein</fullName>
    </recommendedName>
</protein>
<dbReference type="SUPFAM" id="SSF81901">
    <property type="entry name" value="HCP-like"/>
    <property type="match status" value="1"/>
</dbReference>
<dbReference type="Gene3D" id="1.25.40.10">
    <property type="entry name" value="Tetratricopeptide repeat domain"/>
    <property type="match status" value="1"/>
</dbReference>
<dbReference type="OrthoDB" id="2397917at2759"/>
<dbReference type="SMART" id="SM00671">
    <property type="entry name" value="SEL1"/>
    <property type="match status" value="3"/>
</dbReference>
<dbReference type="STRING" id="44941.A0A397TPE8"/>
<comment type="caution">
    <text evidence="2">The sequence shown here is derived from an EMBL/GenBank/DDBJ whole genome shotgun (WGS) entry which is preliminary data.</text>
</comment>
<evidence type="ECO:0000313" key="3">
    <source>
        <dbReference type="Proteomes" id="UP000266673"/>
    </source>
</evidence>
<accession>A0A397TPE8</accession>
<dbReference type="Proteomes" id="UP000266673">
    <property type="component" value="Unassembled WGS sequence"/>
</dbReference>